<keyword evidence="2" id="KW-1185">Reference proteome</keyword>
<name>A0A4Q1KEK1_9FLAO</name>
<dbReference type="Proteomes" id="UP000289734">
    <property type="component" value="Unassembled WGS sequence"/>
</dbReference>
<dbReference type="EMBL" id="SBKQ01000021">
    <property type="protein sequence ID" value="RXR27625.1"/>
    <property type="molecule type" value="Genomic_DNA"/>
</dbReference>
<proteinExistence type="predicted"/>
<gene>
    <name evidence="1" type="ORF">EQG68_14785</name>
</gene>
<evidence type="ECO:0000313" key="2">
    <source>
        <dbReference type="Proteomes" id="UP000289734"/>
    </source>
</evidence>
<comment type="caution">
    <text evidence="1">The sequence shown here is derived from an EMBL/GenBank/DDBJ whole genome shotgun (WGS) entry which is preliminary data.</text>
</comment>
<evidence type="ECO:0008006" key="3">
    <source>
        <dbReference type="Google" id="ProtNLM"/>
    </source>
</evidence>
<organism evidence="1 2">
    <name type="scientific">Flavobacterium piscinae</name>
    <dbReference type="NCBI Taxonomy" id="2506424"/>
    <lineage>
        <taxon>Bacteria</taxon>
        <taxon>Pseudomonadati</taxon>
        <taxon>Bacteroidota</taxon>
        <taxon>Flavobacteriia</taxon>
        <taxon>Flavobacteriales</taxon>
        <taxon>Flavobacteriaceae</taxon>
        <taxon>Flavobacterium</taxon>
    </lineage>
</organism>
<reference evidence="2" key="1">
    <citation type="submission" date="2019-01" db="EMBL/GenBank/DDBJ databases">
        <title>Cytophagaceae bacterium strain CAR-16.</title>
        <authorList>
            <person name="Chen W.-M."/>
        </authorList>
    </citation>
    <scope>NUCLEOTIDE SEQUENCE [LARGE SCALE GENOMIC DNA]</scope>
    <source>
        <strain evidence="2">ICH-30</strain>
    </source>
</reference>
<dbReference type="AlphaFoldDB" id="A0A4Q1KEK1"/>
<dbReference type="RefSeq" id="WP_129465664.1">
    <property type="nucleotide sequence ID" value="NZ_SBKQ01000021.1"/>
</dbReference>
<dbReference type="PROSITE" id="PS51257">
    <property type="entry name" value="PROKAR_LIPOPROTEIN"/>
    <property type="match status" value="1"/>
</dbReference>
<sequence>MNKFILFFIFLFLISCNSYNYVAYYKKSGNNEEMILDRAIKGEEHILTIILSNSLKGSYIYIAGESLDYKTYTSYYKGKLIKCELKKCHILKVNNKQAIDLTINNEKIVVCSGQSYLYKYLIVEKGRKNGIILKYTNILKY</sequence>
<accession>A0A4Q1KEK1</accession>
<evidence type="ECO:0000313" key="1">
    <source>
        <dbReference type="EMBL" id="RXR27625.1"/>
    </source>
</evidence>
<protein>
    <recommendedName>
        <fullName evidence="3">Lipoprotein</fullName>
    </recommendedName>
</protein>